<accession>A0ABR7CMF1</accession>
<comment type="similarity">
    <text evidence="10">Belongs to the PlsX family.</text>
</comment>
<evidence type="ECO:0000256" key="10">
    <source>
        <dbReference type="HAMAP-Rule" id="MF_00019"/>
    </source>
</evidence>
<evidence type="ECO:0000313" key="12">
    <source>
        <dbReference type="Proteomes" id="UP000636891"/>
    </source>
</evidence>
<dbReference type="InterPro" id="IPR012281">
    <property type="entry name" value="Phospholipid_synth_PlsX-like"/>
</dbReference>
<evidence type="ECO:0000256" key="7">
    <source>
        <dbReference type="ARBA" id="ARBA00023264"/>
    </source>
</evidence>
<evidence type="ECO:0000256" key="5">
    <source>
        <dbReference type="ARBA" id="ARBA00023098"/>
    </source>
</evidence>
<name>A0ABR7CMF1_9BACT</name>
<keyword evidence="6 10" id="KW-0594">Phospholipid biosynthesis</keyword>
<dbReference type="PIRSF" id="PIRSF002465">
    <property type="entry name" value="Phsphlp_syn_PlsX"/>
    <property type="match status" value="1"/>
</dbReference>
<sequence length="314" mass="33820">MTKIGIDAMGGDYAPQAVVSGAIKASGLIGRDSKIVLFGDKVRIEEILSRENCPPDTFEIVPTTEVIGMGDNPSQAFRQKPDSSIAVGFRYLMEQKIDGFASAGSTGAMMVGCMCTVKQIEGIIRPAISSVIPTIDGGEVMLLDVGLNVDCKPEVLCQYGTIGNLYAQGVMHKENPRIALLNIGEEKEKGNQQTKAAYEMMENCHDFNFVGNIEAKHLFSGEVADVVVCDGFVGNTIIKQVEGVYSMALHDGLKNSYFNKLNYETVGGTPVLGINAPVLIGHGCSSAEAIKNMVLQTEKTIKAQLDSKLRERFS</sequence>
<evidence type="ECO:0000256" key="6">
    <source>
        <dbReference type="ARBA" id="ARBA00023209"/>
    </source>
</evidence>
<keyword evidence="5 10" id="KW-0443">Lipid metabolism</keyword>
<dbReference type="EMBL" id="JACOOK010000003">
    <property type="protein sequence ID" value="MBC5616836.1"/>
    <property type="molecule type" value="Genomic_DNA"/>
</dbReference>
<comment type="catalytic activity">
    <reaction evidence="1 10">
        <text>a fatty acyl-[ACP] + phosphate = an acyl phosphate + holo-[ACP]</text>
        <dbReference type="Rhea" id="RHEA:42292"/>
        <dbReference type="Rhea" id="RHEA-COMP:9685"/>
        <dbReference type="Rhea" id="RHEA-COMP:14125"/>
        <dbReference type="ChEBI" id="CHEBI:43474"/>
        <dbReference type="ChEBI" id="CHEBI:59918"/>
        <dbReference type="ChEBI" id="CHEBI:64479"/>
        <dbReference type="ChEBI" id="CHEBI:138651"/>
        <dbReference type="EC" id="2.3.1.274"/>
    </reaction>
</comment>
<dbReference type="PANTHER" id="PTHR30100:SF1">
    <property type="entry name" value="PHOSPHATE ACYLTRANSFERASE"/>
    <property type="match status" value="1"/>
</dbReference>
<dbReference type="RefSeq" id="WP_081032592.1">
    <property type="nucleotide sequence ID" value="NZ_JACOOK010000003.1"/>
</dbReference>
<keyword evidence="2 10" id="KW-0963">Cytoplasm</keyword>
<evidence type="ECO:0000256" key="2">
    <source>
        <dbReference type="ARBA" id="ARBA00022490"/>
    </source>
</evidence>
<evidence type="ECO:0000256" key="3">
    <source>
        <dbReference type="ARBA" id="ARBA00022516"/>
    </source>
</evidence>
<dbReference type="EC" id="2.3.1.274" evidence="8 10"/>
<comment type="function">
    <text evidence="10">Catalyzes the reversible formation of acyl-phosphate (acyl-PO(4)) from acyl-[acyl-carrier-protein] (acyl-ACP). This enzyme utilizes acyl-ACP as fatty acyl donor, but not acyl-CoA.</text>
</comment>
<dbReference type="Proteomes" id="UP000636891">
    <property type="component" value="Unassembled WGS sequence"/>
</dbReference>
<keyword evidence="7 10" id="KW-1208">Phospholipid metabolism</keyword>
<dbReference type="Pfam" id="PF02504">
    <property type="entry name" value="FA_synthesis"/>
    <property type="match status" value="1"/>
</dbReference>
<dbReference type="GO" id="GO:0016746">
    <property type="term" value="F:acyltransferase activity"/>
    <property type="evidence" value="ECO:0007669"/>
    <property type="project" value="UniProtKB-KW"/>
</dbReference>
<proteinExistence type="inferred from homology"/>
<gene>
    <name evidence="10 11" type="primary">plsX</name>
    <name evidence="11" type="ORF">H8S08_07355</name>
</gene>
<organism evidence="11 12">
    <name type="scientific">Alistipes hominis</name>
    <dbReference type="NCBI Taxonomy" id="2763015"/>
    <lineage>
        <taxon>Bacteria</taxon>
        <taxon>Pseudomonadati</taxon>
        <taxon>Bacteroidota</taxon>
        <taxon>Bacteroidia</taxon>
        <taxon>Bacteroidales</taxon>
        <taxon>Rikenellaceae</taxon>
        <taxon>Alistipes</taxon>
    </lineage>
</organism>
<dbReference type="Gene3D" id="3.40.718.10">
    <property type="entry name" value="Isopropylmalate Dehydrogenase"/>
    <property type="match status" value="1"/>
</dbReference>
<comment type="pathway">
    <text evidence="10">Lipid metabolism; phospholipid metabolism.</text>
</comment>
<evidence type="ECO:0000256" key="4">
    <source>
        <dbReference type="ARBA" id="ARBA00022679"/>
    </source>
</evidence>
<keyword evidence="12" id="KW-1185">Reference proteome</keyword>
<evidence type="ECO:0000256" key="1">
    <source>
        <dbReference type="ARBA" id="ARBA00001232"/>
    </source>
</evidence>
<comment type="caution">
    <text evidence="11">The sequence shown here is derived from an EMBL/GenBank/DDBJ whole genome shotgun (WGS) entry which is preliminary data.</text>
</comment>
<evidence type="ECO:0000313" key="11">
    <source>
        <dbReference type="EMBL" id="MBC5616836.1"/>
    </source>
</evidence>
<evidence type="ECO:0000256" key="8">
    <source>
        <dbReference type="ARBA" id="ARBA00024069"/>
    </source>
</evidence>
<keyword evidence="3 10" id="KW-0444">Lipid biosynthesis</keyword>
<dbReference type="SUPFAM" id="SSF53659">
    <property type="entry name" value="Isocitrate/Isopropylmalate dehydrogenase-like"/>
    <property type="match status" value="1"/>
</dbReference>
<evidence type="ECO:0000256" key="9">
    <source>
        <dbReference type="ARBA" id="ARBA00046608"/>
    </source>
</evidence>
<comment type="subcellular location">
    <subcellularLocation>
        <location evidence="10">Cytoplasm</location>
    </subcellularLocation>
    <text evidence="10">Associated with the membrane possibly through PlsY.</text>
</comment>
<comment type="subunit">
    <text evidence="9 10">Homodimer. Probably interacts with PlsY.</text>
</comment>
<keyword evidence="4 10" id="KW-0808">Transferase</keyword>
<protein>
    <recommendedName>
        <fullName evidence="8 10">Phosphate acyltransferase</fullName>
        <ecNumber evidence="8 10">2.3.1.274</ecNumber>
    </recommendedName>
    <alternativeName>
        <fullName evidence="10">Acyl-ACP phosphotransacylase</fullName>
    </alternativeName>
    <alternativeName>
        <fullName evidence="10">Acyl-[acyl-carrier-protein]--phosphate acyltransferase</fullName>
    </alternativeName>
    <alternativeName>
        <fullName evidence="10">Phosphate-acyl-ACP acyltransferase</fullName>
    </alternativeName>
</protein>
<keyword evidence="11" id="KW-0012">Acyltransferase</keyword>
<dbReference type="HAMAP" id="MF_00019">
    <property type="entry name" value="PlsX"/>
    <property type="match status" value="1"/>
</dbReference>
<dbReference type="NCBIfam" id="TIGR00182">
    <property type="entry name" value="plsX"/>
    <property type="match status" value="1"/>
</dbReference>
<dbReference type="InterPro" id="IPR003664">
    <property type="entry name" value="FA_synthesis"/>
</dbReference>
<dbReference type="PANTHER" id="PTHR30100">
    <property type="entry name" value="FATTY ACID/PHOSPHOLIPID SYNTHESIS PROTEIN PLSX"/>
    <property type="match status" value="1"/>
</dbReference>
<reference evidence="11 12" key="1">
    <citation type="submission" date="2020-08" db="EMBL/GenBank/DDBJ databases">
        <title>Genome public.</title>
        <authorList>
            <person name="Liu C."/>
            <person name="Sun Q."/>
        </authorList>
    </citation>
    <scope>NUCLEOTIDE SEQUENCE [LARGE SCALE GENOMIC DNA]</scope>
    <source>
        <strain evidence="11 12">New-7</strain>
    </source>
</reference>